<evidence type="ECO:0000313" key="2">
    <source>
        <dbReference type="Proteomes" id="UP000585258"/>
    </source>
</evidence>
<name>A0A7X0VSK8_9CLOT</name>
<reference evidence="1 2" key="1">
    <citation type="submission" date="2020-08" db="EMBL/GenBank/DDBJ databases">
        <title>Clostridia isolated from Swiss meat.</title>
        <authorList>
            <person name="Wambui J."/>
            <person name="Stevens M.J.A."/>
            <person name="Stephan R."/>
        </authorList>
    </citation>
    <scope>NUCLEOTIDE SEQUENCE [LARGE SCALE GENOMIC DNA]</scope>
    <source>
        <strain evidence="1 2">CM001</strain>
    </source>
</reference>
<dbReference type="EMBL" id="JACKWY010000008">
    <property type="protein sequence ID" value="MBB6715800.1"/>
    <property type="molecule type" value="Genomic_DNA"/>
</dbReference>
<sequence length="91" mass="10236">MFVRRKGKLSAKSFLNLCTFLGEDLCSASLSNLCAKLESNENILISPQALSKRFNKEAVEFLKIVFHEVLNFQNQVLKSNGALLNYLSLIL</sequence>
<protein>
    <submittedName>
        <fullName evidence="1">Uncharacterized protein</fullName>
    </submittedName>
</protein>
<proteinExistence type="predicted"/>
<evidence type="ECO:0000313" key="1">
    <source>
        <dbReference type="EMBL" id="MBB6715800.1"/>
    </source>
</evidence>
<dbReference type="Proteomes" id="UP000585258">
    <property type="component" value="Unassembled WGS sequence"/>
</dbReference>
<accession>A0A7X0VSK8</accession>
<gene>
    <name evidence="1" type="ORF">H7E68_13905</name>
</gene>
<comment type="caution">
    <text evidence="1">The sequence shown here is derived from an EMBL/GenBank/DDBJ whole genome shotgun (WGS) entry which is preliminary data.</text>
</comment>
<organism evidence="1 2">
    <name type="scientific">Clostridium gasigenes</name>
    <dbReference type="NCBI Taxonomy" id="94869"/>
    <lineage>
        <taxon>Bacteria</taxon>
        <taxon>Bacillati</taxon>
        <taxon>Bacillota</taxon>
        <taxon>Clostridia</taxon>
        <taxon>Eubacteriales</taxon>
        <taxon>Clostridiaceae</taxon>
        <taxon>Clostridium</taxon>
    </lineage>
</organism>
<dbReference type="AlphaFoldDB" id="A0A7X0VSK8"/>